<keyword evidence="3" id="KW-1185">Reference proteome</keyword>
<gene>
    <name evidence="2" type="ORF">CINC_LOCUS804</name>
</gene>
<evidence type="ECO:0000256" key="1">
    <source>
        <dbReference type="SAM" id="MobiDB-lite"/>
    </source>
</evidence>
<protein>
    <submittedName>
        <fullName evidence="2">Uncharacterized protein</fullName>
    </submittedName>
</protein>
<reference evidence="2" key="1">
    <citation type="submission" date="2021-12" db="EMBL/GenBank/DDBJ databases">
        <authorList>
            <person name="King R."/>
        </authorList>
    </citation>
    <scope>NUCLEOTIDE SEQUENCE</scope>
</reference>
<name>A0A9N8KS30_CHRIL</name>
<evidence type="ECO:0000313" key="2">
    <source>
        <dbReference type="EMBL" id="CAD0199108.1"/>
    </source>
</evidence>
<proteinExistence type="predicted"/>
<dbReference type="AlphaFoldDB" id="A0A9N8KS30"/>
<feature type="compositionally biased region" description="Polar residues" evidence="1">
    <location>
        <begin position="88"/>
        <end position="101"/>
    </location>
</feature>
<accession>A0A9N8KS30</accession>
<dbReference type="Proteomes" id="UP001154114">
    <property type="component" value="Chromosome 10"/>
</dbReference>
<sequence length="101" mass="10884">MQHPWSPGAVAPRRKRFACAEFIYDLVTAGKDDGTGPIGATDLKWLQPARGRARGVCARGSSVSAALLCTIVELLFQSNNRQHRAPAESSQRQPLAAQLQG</sequence>
<dbReference type="EMBL" id="LR824013">
    <property type="protein sequence ID" value="CAD0199108.1"/>
    <property type="molecule type" value="Genomic_DNA"/>
</dbReference>
<organism evidence="2 3">
    <name type="scientific">Chrysodeixis includens</name>
    <name type="common">Soybean looper</name>
    <name type="synonym">Pseudoplusia includens</name>
    <dbReference type="NCBI Taxonomy" id="689277"/>
    <lineage>
        <taxon>Eukaryota</taxon>
        <taxon>Metazoa</taxon>
        <taxon>Ecdysozoa</taxon>
        <taxon>Arthropoda</taxon>
        <taxon>Hexapoda</taxon>
        <taxon>Insecta</taxon>
        <taxon>Pterygota</taxon>
        <taxon>Neoptera</taxon>
        <taxon>Endopterygota</taxon>
        <taxon>Lepidoptera</taxon>
        <taxon>Glossata</taxon>
        <taxon>Ditrysia</taxon>
        <taxon>Noctuoidea</taxon>
        <taxon>Noctuidae</taxon>
        <taxon>Plusiinae</taxon>
        <taxon>Chrysodeixis</taxon>
    </lineage>
</organism>
<feature type="region of interest" description="Disordered" evidence="1">
    <location>
        <begin position="82"/>
        <end position="101"/>
    </location>
</feature>
<evidence type="ECO:0000313" key="3">
    <source>
        <dbReference type="Proteomes" id="UP001154114"/>
    </source>
</evidence>